<feature type="region of interest" description="Disordered" evidence="1">
    <location>
        <begin position="647"/>
        <end position="678"/>
    </location>
</feature>
<reference evidence="4" key="1">
    <citation type="submission" date="2010-09" db="EMBL/GenBank/DDBJ databases">
        <title>The genome sequence of Geomyces destructans 20631-21.</title>
        <authorList>
            <consortium name="The Broad Institute Genome Sequencing Platform"/>
            <person name="Cuomo C.A."/>
            <person name="Blehert D.S."/>
            <person name="Lorch J.M."/>
            <person name="Young S.K."/>
            <person name="Zeng Q."/>
            <person name="Gargeya S."/>
            <person name="Fitzgerald M."/>
            <person name="Haas B."/>
            <person name="Abouelleil A."/>
            <person name="Alvarado L."/>
            <person name="Arachchi H.M."/>
            <person name="Berlin A."/>
            <person name="Brown A."/>
            <person name="Chapman S.B."/>
            <person name="Chen Z."/>
            <person name="Dunbar C."/>
            <person name="Freedman E."/>
            <person name="Gearin G."/>
            <person name="Gellesch M."/>
            <person name="Goldberg J."/>
            <person name="Griggs A."/>
            <person name="Gujja S."/>
            <person name="Heiman D."/>
            <person name="Howarth C."/>
            <person name="Larson L."/>
            <person name="Lui A."/>
            <person name="MacDonald P.J.P."/>
            <person name="Montmayeur A."/>
            <person name="Murphy C."/>
            <person name="Neiman D."/>
            <person name="Pearson M."/>
            <person name="Priest M."/>
            <person name="Roberts A."/>
            <person name="Saif S."/>
            <person name="Shea T."/>
            <person name="Shenoy N."/>
            <person name="Sisk P."/>
            <person name="Stolte C."/>
            <person name="Sykes S."/>
            <person name="Wortman J."/>
            <person name="Nusbaum C."/>
            <person name="Birren B."/>
        </authorList>
    </citation>
    <scope>NUCLEOTIDE SEQUENCE [LARGE SCALE GENOMIC DNA]</scope>
    <source>
        <strain evidence="4">ATCC MYA-4855 / 20631-21</strain>
    </source>
</reference>
<feature type="region of interest" description="Disordered" evidence="1">
    <location>
        <begin position="386"/>
        <end position="443"/>
    </location>
</feature>
<dbReference type="VEuPathDB" id="FungiDB:GMDG_06852"/>
<dbReference type="InterPro" id="IPR001810">
    <property type="entry name" value="F-box_dom"/>
</dbReference>
<protein>
    <recommendedName>
        <fullName evidence="2">F-box domain-containing protein</fullName>
    </recommendedName>
</protein>
<dbReference type="InterPro" id="IPR036047">
    <property type="entry name" value="F-box-like_dom_sf"/>
</dbReference>
<dbReference type="OrthoDB" id="5359231at2759"/>
<feature type="region of interest" description="Disordered" evidence="1">
    <location>
        <begin position="690"/>
        <end position="720"/>
    </location>
</feature>
<evidence type="ECO:0000313" key="4">
    <source>
        <dbReference type="Proteomes" id="UP000011064"/>
    </source>
</evidence>
<feature type="domain" description="F-box" evidence="2">
    <location>
        <begin position="1"/>
        <end position="47"/>
    </location>
</feature>
<dbReference type="AlphaFoldDB" id="L8FVR3"/>
<feature type="region of interest" description="Disordered" evidence="1">
    <location>
        <begin position="535"/>
        <end position="556"/>
    </location>
</feature>
<dbReference type="CDD" id="cd09917">
    <property type="entry name" value="F-box_SF"/>
    <property type="match status" value="1"/>
</dbReference>
<accession>L8FVR3</accession>
<keyword evidence="4" id="KW-1185">Reference proteome</keyword>
<dbReference type="PROSITE" id="PS50181">
    <property type="entry name" value="FBOX"/>
    <property type="match status" value="1"/>
</dbReference>
<proteinExistence type="predicted"/>
<dbReference type="Pfam" id="PF12937">
    <property type="entry name" value="F-box-like"/>
    <property type="match status" value="1"/>
</dbReference>
<dbReference type="STRING" id="658429.L8FVR3"/>
<dbReference type="InParanoid" id="L8FVR3"/>
<dbReference type="SUPFAM" id="SSF81383">
    <property type="entry name" value="F-box domain"/>
    <property type="match status" value="1"/>
</dbReference>
<feature type="compositionally biased region" description="Pro residues" evidence="1">
    <location>
        <begin position="701"/>
        <end position="715"/>
    </location>
</feature>
<evidence type="ECO:0000313" key="3">
    <source>
        <dbReference type="EMBL" id="ELR04568.1"/>
    </source>
</evidence>
<name>L8FVR3_PSED2</name>
<dbReference type="Proteomes" id="UP000011064">
    <property type="component" value="Unassembled WGS sequence"/>
</dbReference>
<feature type="compositionally biased region" description="Low complexity" evidence="1">
    <location>
        <begin position="654"/>
        <end position="663"/>
    </location>
</feature>
<evidence type="ECO:0000259" key="2">
    <source>
        <dbReference type="PROSITE" id="PS50181"/>
    </source>
</evidence>
<gene>
    <name evidence="3" type="ORF">GMDG_06852</name>
</gene>
<feature type="compositionally biased region" description="Polar residues" evidence="1">
    <location>
        <begin position="388"/>
        <end position="400"/>
    </location>
</feature>
<organism evidence="3 4">
    <name type="scientific">Pseudogymnoascus destructans (strain ATCC MYA-4855 / 20631-21)</name>
    <name type="common">Bat white-nose syndrome fungus</name>
    <name type="synonym">Geomyces destructans</name>
    <dbReference type="NCBI Taxonomy" id="658429"/>
    <lineage>
        <taxon>Eukaryota</taxon>
        <taxon>Fungi</taxon>
        <taxon>Dikarya</taxon>
        <taxon>Ascomycota</taxon>
        <taxon>Pezizomycotina</taxon>
        <taxon>Leotiomycetes</taxon>
        <taxon>Thelebolales</taxon>
        <taxon>Thelebolaceae</taxon>
        <taxon>Pseudogymnoascus</taxon>
    </lineage>
</organism>
<sequence length="745" mass="82773">MSSLESLPNELWWAIASSLEIEDVISLSRTSRQLYQYVFSNQVSRAVAQVSDILVADAHFTVSVAHILSEKAKIPLSREFISATQCRTSSAQALRKWAKKTEALTTAKPYSVAIVGVGQTYMYSKGALWYMHNGTLRLLETRQSPREELVVDLSSLLNKTAFKAQSKVAGSFSFLHYHEDVLSCLFRYAHPRRGGWLIAVDVKKPAILLSTEVASTEKLFARHDRDYLYYGVHISNDYDNRKRWVLHGYDLKNGKFLGRNNFLYDLIGAEIGSTICFEVVDGFFYAVSNQTTYEVEEVDWTSFYHGRRFPLSNTSEKKLDKTEDQRMWRRQHLEGPLDDRWTNLALAIDETTGQLTIVESRKEWLEGRTVGQRTVYKTKVVFPKRPVTENNSSSPPQANTAPALPPASPNTFQPFGTAPFQAQHPMDYPSSSPSSDEHQRRKEDLAALTQDRLALTITASNKPHFSPSQIRLPRNVHAESTTLPGQRSFIVTKTPVRCYDLSSSAFVDLVNDIPHPDPGVQQCLRIRACSRRRKGPARGGDGIIPPLARNPETGELEEEEGLDEEYEDGTVEMWPPAPDAQGKYSEGGRDLHVLMNPPGYMGKVHGTFDGTGLVYSTGGEGQKAIVLVNFDPAVYLRGLRKCSMDDLGSGGGAASATSRAFTSQESSGGASPKRPNSSIFTTAEYGMKASYHSPKRAKTTPSPPTPCPTEGPAPAPAVKQQPNCPWLRREAAMYLSISRGFDFGL</sequence>
<feature type="compositionally biased region" description="Polar residues" evidence="1">
    <location>
        <begin position="664"/>
        <end position="678"/>
    </location>
</feature>
<evidence type="ECO:0000256" key="1">
    <source>
        <dbReference type="SAM" id="MobiDB-lite"/>
    </source>
</evidence>
<dbReference type="EMBL" id="GL573353">
    <property type="protein sequence ID" value="ELR04568.1"/>
    <property type="molecule type" value="Genomic_DNA"/>
</dbReference>